<dbReference type="Gramene" id="HORVU.MOREX.r2.7HG0621540.1">
    <property type="protein sequence ID" value="HORVU.MOREX.r2.7HG0621540.1.CDS.1"/>
    <property type="gene ID" value="HORVU.MOREX.r2.7HG0621540"/>
</dbReference>
<dbReference type="PANTHER" id="PTHR26379:SF502">
    <property type="entry name" value="BTB DOMAIN-CONTAINING PROTEIN"/>
    <property type="match status" value="1"/>
</dbReference>
<dbReference type="EnsemblPlants" id="HORVU.MOREX.r3.7HG0749210.1">
    <property type="protein sequence ID" value="HORVU.MOREX.r3.7HG0749210.1.CDS1"/>
    <property type="gene ID" value="HORVU.MOREX.r3.7HG0749210"/>
</dbReference>
<dbReference type="Proteomes" id="UP000011116">
    <property type="component" value="Chromosome 7H"/>
</dbReference>
<dbReference type="InterPro" id="IPR056423">
    <property type="entry name" value="BACK_BPM_SPOP"/>
</dbReference>
<dbReference type="OrthoDB" id="6359816at2759"/>
<dbReference type="InterPro" id="IPR002083">
    <property type="entry name" value="MATH/TRAF_dom"/>
</dbReference>
<gene>
    <name evidence="5" type="primary">LOC123409591</name>
</gene>
<dbReference type="RefSeq" id="XP_044958383.1">
    <property type="nucleotide sequence ID" value="XM_045102448.1"/>
</dbReference>
<dbReference type="PROSITE" id="PS50097">
    <property type="entry name" value="BTB"/>
    <property type="match status" value="1"/>
</dbReference>
<evidence type="ECO:0000256" key="1">
    <source>
        <dbReference type="ARBA" id="ARBA00004906"/>
    </source>
</evidence>
<proteinExistence type="inferred from homology"/>
<evidence type="ECO:0008006" key="7">
    <source>
        <dbReference type="Google" id="ProtNLM"/>
    </source>
</evidence>
<dbReference type="PROSITE" id="PS50144">
    <property type="entry name" value="MATH"/>
    <property type="match status" value="1"/>
</dbReference>
<dbReference type="SUPFAM" id="SSF54695">
    <property type="entry name" value="POZ domain"/>
    <property type="match status" value="1"/>
</dbReference>
<dbReference type="SUPFAM" id="SSF49599">
    <property type="entry name" value="TRAF domain-like"/>
    <property type="match status" value="1"/>
</dbReference>
<dbReference type="InterPro" id="IPR045005">
    <property type="entry name" value="BPM1-6"/>
</dbReference>
<dbReference type="PANTHER" id="PTHR26379">
    <property type="entry name" value="BTB/POZ AND MATH DOMAIN-CONTAINING PROTEIN 1"/>
    <property type="match status" value="1"/>
</dbReference>
<dbReference type="Gene3D" id="3.30.710.10">
    <property type="entry name" value="Potassium Channel Kv1.1, Chain A"/>
    <property type="match status" value="1"/>
</dbReference>
<dbReference type="Pfam" id="PF22486">
    <property type="entry name" value="MATH_2"/>
    <property type="match status" value="1"/>
</dbReference>
<dbReference type="Pfam" id="PF24570">
    <property type="entry name" value="BACK_BPM_SPOP"/>
    <property type="match status" value="1"/>
</dbReference>
<dbReference type="SMART" id="SM00225">
    <property type="entry name" value="BTB"/>
    <property type="match status" value="1"/>
</dbReference>
<dbReference type="KEGG" id="hvg:123409591"/>
<evidence type="ECO:0000259" key="3">
    <source>
        <dbReference type="PROSITE" id="PS50097"/>
    </source>
</evidence>
<evidence type="ECO:0000256" key="2">
    <source>
        <dbReference type="ARBA" id="ARBA00010846"/>
    </source>
</evidence>
<dbReference type="Pfam" id="PF00651">
    <property type="entry name" value="BTB"/>
    <property type="match status" value="1"/>
</dbReference>
<name>A0A8I6YPC4_HORVV</name>
<organism evidence="5 6">
    <name type="scientific">Hordeum vulgare subsp. vulgare</name>
    <name type="common">Domesticated barley</name>
    <dbReference type="NCBI Taxonomy" id="112509"/>
    <lineage>
        <taxon>Eukaryota</taxon>
        <taxon>Viridiplantae</taxon>
        <taxon>Streptophyta</taxon>
        <taxon>Embryophyta</taxon>
        <taxon>Tracheophyta</taxon>
        <taxon>Spermatophyta</taxon>
        <taxon>Magnoliopsida</taxon>
        <taxon>Liliopsida</taxon>
        <taxon>Poales</taxon>
        <taxon>Poaceae</taxon>
        <taxon>BOP clade</taxon>
        <taxon>Pooideae</taxon>
        <taxon>Triticodae</taxon>
        <taxon>Triticeae</taxon>
        <taxon>Hordeinae</taxon>
        <taxon>Hordeum</taxon>
    </lineage>
</organism>
<keyword evidence="6" id="KW-1185">Reference proteome</keyword>
<reference evidence="5" key="3">
    <citation type="submission" date="2022-01" db="UniProtKB">
        <authorList>
            <consortium name="EnsemblPlants"/>
        </authorList>
    </citation>
    <scope>IDENTIFICATION</scope>
    <source>
        <strain evidence="5">subsp. vulgare</strain>
    </source>
</reference>
<dbReference type="Gramene" id="HORVU.MOREX.r3.7HG0749210.1">
    <property type="protein sequence ID" value="HORVU.MOREX.r3.7HG0749210.1.CDS1"/>
    <property type="gene ID" value="HORVU.MOREX.r3.7HG0749210"/>
</dbReference>
<dbReference type="Gene3D" id="1.25.40.420">
    <property type="match status" value="1"/>
</dbReference>
<evidence type="ECO:0000313" key="5">
    <source>
        <dbReference type="EnsemblPlants" id="HORVU.MOREX.r3.7HG0749210.1.CDS1"/>
    </source>
</evidence>
<feature type="domain" description="MATH" evidence="4">
    <location>
        <begin position="26"/>
        <end position="152"/>
    </location>
</feature>
<protein>
    <recommendedName>
        <fullName evidence="7">BTB domain-containing protein</fullName>
    </recommendedName>
</protein>
<dbReference type="InterPro" id="IPR000210">
    <property type="entry name" value="BTB/POZ_dom"/>
</dbReference>
<dbReference type="CDD" id="cd00121">
    <property type="entry name" value="MATH"/>
    <property type="match status" value="1"/>
</dbReference>
<dbReference type="InterPro" id="IPR011333">
    <property type="entry name" value="SKP1/BTB/POZ_sf"/>
</dbReference>
<comment type="pathway">
    <text evidence="1">Protein modification; protein ubiquitination.</text>
</comment>
<dbReference type="InterPro" id="IPR008974">
    <property type="entry name" value="TRAF-like"/>
</dbReference>
<reference evidence="6" key="1">
    <citation type="journal article" date="2012" name="Nature">
        <title>A physical, genetic and functional sequence assembly of the barley genome.</title>
        <authorList>
            <consortium name="The International Barley Genome Sequencing Consortium"/>
            <person name="Mayer K.F."/>
            <person name="Waugh R."/>
            <person name="Brown J.W."/>
            <person name="Schulman A."/>
            <person name="Langridge P."/>
            <person name="Platzer M."/>
            <person name="Fincher G.B."/>
            <person name="Muehlbauer G.J."/>
            <person name="Sato K."/>
            <person name="Close T.J."/>
            <person name="Wise R.P."/>
            <person name="Stein N."/>
        </authorList>
    </citation>
    <scope>NUCLEOTIDE SEQUENCE [LARGE SCALE GENOMIC DNA]</scope>
    <source>
        <strain evidence="6">cv. Morex</strain>
    </source>
</reference>
<dbReference type="GO" id="GO:0016567">
    <property type="term" value="P:protein ubiquitination"/>
    <property type="evidence" value="ECO:0007669"/>
    <property type="project" value="InterPro"/>
</dbReference>
<sequence length="359" mass="39946">MAFAGVSIIANGVLQDGSSRNAGAACGYHLLVVEGHNGLQQCIMSRAFTVGGHRWCIYYYPGGRCQEDAGFISLHICLYEQMETTADPVRAQFDFSLVDETDQQESARIHGNKIFEFRGYSLHGNDRFMTSEDLTKWRNRKDNDNSLFAIRCDVLVQNPTWNTSPFILVPPPDMPRNFTDFLLAGEGTDVVFRVGDESFPAHRCVLAARSKVFRASFFGPMKEGTSTTAAAVQIDDMDAAVFKALLGFIYGDSLPVPTQDENEGVLLQHLLVAADRYDIPRLKAMCETKLCDHIKVSTVATIMALADQHGCDGLKKTCYQYLRCPANLNAVMATDGFDLLYRSYPALMKDMMLAMLRPK</sequence>
<accession>A0A8I6YPC4</accession>
<comment type="similarity">
    <text evidence="2">Belongs to the Tdpoz family.</text>
</comment>
<dbReference type="Gene3D" id="2.60.210.10">
    <property type="entry name" value="Apoptosis, Tumor Necrosis Factor Receptor Associated Protein 2, Chain A"/>
    <property type="match status" value="1"/>
</dbReference>
<evidence type="ECO:0000313" key="6">
    <source>
        <dbReference type="Proteomes" id="UP000011116"/>
    </source>
</evidence>
<feature type="domain" description="BTB" evidence="3">
    <location>
        <begin position="188"/>
        <end position="258"/>
    </location>
</feature>
<dbReference type="AlphaFoldDB" id="A0A8I6YPC4"/>
<evidence type="ECO:0000259" key="4">
    <source>
        <dbReference type="PROSITE" id="PS50144"/>
    </source>
</evidence>
<dbReference type="GeneID" id="123409591"/>
<reference evidence="5" key="2">
    <citation type="submission" date="2020-10" db="EMBL/GenBank/DDBJ databases">
        <authorList>
            <person name="Scholz U."/>
            <person name="Mascher M."/>
            <person name="Fiebig A."/>
        </authorList>
    </citation>
    <scope>NUCLEOTIDE SEQUENCE [LARGE SCALE GENOMIC DNA]</scope>
    <source>
        <strain evidence="5">cv. Morex</strain>
    </source>
</reference>
<dbReference type="SMR" id="A0A8I6YPC4"/>